<dbReference type="Proteomes" id="UP000249467">
    <property type="component" value="Unassembled WGS sequence"/>
</dbReference>
<sequence length="83" mass="9755">MVKFQILEAIRLMQPVERLEVIEFALSLIREEMTKTTTNQQIQQLSLKDSAALMRSYYTEGNSLTAFSDDICQEDFYQYEDYA</sequence>
<evidence type="ECO:0000313" key="1">
    <source>
        <dbReference type="EMBL" id="PZO43447.1"/>
    </source>
</evidence>
<organism evidence="1 2">
    <name type="scientific">Pseudanabaena frigida</name>
    <dbReference type="NCBI Taxonomy" id="945775"/>
    <lineage>
        <taxon>Bacteria</taxon>
        <taxon>Bacillati</taxon>
        <taxon>Cyanobacteriota</taxon>
        <taxon>Cyanophyceae</taxon>
        <taxon>Pseudanabaenales</taxon>
        <taxon>Pseudanabaenaceae</taxon>
        <taxon>Pseudanabaena</taxon>
    </lineage>
</organism>
<name>A0A2W4WJR6_9CYAN</name>
<gene>
    <name evidence="1" type="ORF">DCF19_05770</name>
</gene>
<reference evidence="1 2" key="1">
    <citation type="submission" date="2018-04" db="EMBL/GenBank/DDBJ databases">
        <authorList>
            <person name="Go L.Y."/>
            <person name="Mitchell J.A."/>
        </authorList>
    </citation>
    <scope>NUCLEOTIDE SEQUENCE [LARGE SCALE GENOMIC DNA]</scope>
    <source>
        <strain evidence="1">ULC066bin1</strain>
    </source>
</reference>
<comment type="caution">
    <text evidence="1">The sequence shown here is derived from an EMBL/GenBank/DDBJ whole genome shotgun (WGS) entry which is preliminary data.</text>
</comment>
<protein>
    <submittedName>
        <fullName evidence="1">Uncharacterized protein</fullName>
    </submittedName>
</protein>
<proteinExistence type="predicted"/>
<accession>A0A2W4WJR6</accession>
<reference evidence="1 2" key="2">
    <citation type="submission" date="2018-06" db="EMBL/GenBank/DDBJ databases">
        <title>Metagenomic assembly of (sub)arctic Cyanobacteria and their associated microbiome from non-axenic cultures.</title>
        <authorList>
            <person name="Baurain D."/>
        </authorList>
    </citation>
    <scope>NUCLEOTIDE SEQUENCE [LARGE SCALE GENOMIC DNA]</scope>
    <source>
        <strain evidence="1">ULC066bin1</strain>
    </source>
</reference>
<dbReference type="AlphaFoldDB" id="A0A2W4WJR6"/>
<dbReference type="EMBL" id="QBML01000005">
    <property type="protein sequence ID" value="PZO43447.1"/>
    <property type="molecule type" value="Genomic_DNA"/>
</dbReference>
<evidence type="ECO:0000313" key="2">
    <source>
        <dbReference type="Proteomes" id="UP000249467"/>
    </source>
</evidence>